<dbReference type="InParanoid" id="A9V6Z0"/>
<dbReference type="Gene3D" id="3.40.50.720">
    <property type="entry name" value="NAD(P)-binding Rossmann-like Domain"/>
    <property type="match status" value="1"/>
</dbReference>
<keyword evidence="8" id="KW-1185">Reference proteome</keyword>
<dbReference type="GO" id="GO:0004735">
    <property type="term" value="F:pyrroline-5-carboxylate reductase activity"/>
    <property type="evidence" value="ECO:0000318"/>
    <property type="project" value="GO_Central"/>
</dbReference>
<sequence length="307" mass="33094">MGTAMLHGIVKSGFVDPSQVVVSDIHGDRVTQIARELGVEATSDSVYAVQQADMVLLAIKPQSCPSVFPQIQAAVQPDDVVVSIMAGISIDQIQSELQCRRVVRAMPNTPASINLSMTVWTAAADLTNSDRDLVRSLLSTYMDMVTALSGTGPAYFYLIMESMIDAGVHLGLPRQMARELVVETMFGTVALTRATGHHPALLRERITSPGGTSAAALHACERGKLRSVLSDSVWAAYRRSLEMGQRNSNLGPGRFQRTGSASLTDDTLKTLHDLVEVQQQLVQLTNNEAENEEQETAATDDSAPTQA</sequence>
<dbReference type="OMA" id="AKQTCLG"/>
<dbReference type="InterPro" id="IPR000304">
    <property type="entry name" value="Pyrroline-COOH_reductase"/>
</dbReference>
<dbReference type="InterPro" id="IPR008927">
    <property type="entry name" value="6-PGluconate_DH-like_C_sf"/>
</dbReference>
<dbReference type="EMBL" id="CH991564">
    <property type="protein sequence ID" value="EDQ86628.1"/>
    <property type="molecule type" value="Genomic_DNA"/>
</dbReference>
<dbReference type="SUPFAM" id="SSF48179">
    <property type="entry name" value="6-phosphogluconate dehydrogenase C-terminal domain-like"/>
    <property type="match status" value="1"/>
</dbReference>
<dbReference type="Gene3D" id="1.10.3730.10">
    <property type="entry name" value="ProC C-terminal domain-like"/>
    <property type="match status" value="1"/>
</dbReference>
<evidence type="ECO:0000256" key="2">
    <source>
        <dbReference type="ARBA" id="ARBA00022857"/>
    </source>
</evidence>
<feature type="region of interest" description="Disordered" evidence="4">
    <location>
        <begin position="287"/>
        <end position="307"/>
    </location>
</feature>
<dbReference type="GO" id="GO:0055129">
    <property type="term" value="P:L-proline biosynthetic process"/>
    <property type="evidence" value="ECO:0000318"/>
    <property type="project" value="GO_Central"/>
</dbReference>
<evidence type="ECO:0000256" key="3">
    <source>
        <dbReference type="ARBA" id="ARBA00023002"/>
    </source>
</evidence>
<reference evidence="7 8" key="1">
    <citation type="journal article" date="2008" name="Nature">
        <title>The genome of the choanoflagellate Monosiga brevicollis and the origin of metazoans.</title>
        <authorList>
            <consortium name="JGI Sequencing"/>
            <person name="King N."/>
            <person name="Westbrook M.J."/>
            <person name="Young S.L."/>
            <person name="Kuo A."/>
            <person name="Abedin M."/>
            <person name="Chapman J."/>
            <person name="Fairclough S."/>
            <person name="Hellsten U."/>
            <person name="Isogai Y."/>
            <person name="Letunic I."/>
            <person name="Marr M."/>
            <person name="Pincus D."/>
            <person name="Putnam N."/>
            <person name="Rokas A."/>
            <person name="Wright K.J."/>
            <person name="Zuzow R."/>
            <person name="Dirks W."/>
            <person name="Good M."/>
            <person name="Goodstein D."/>
            <person name="Lemons D."/>
            <person name="Li W."/>
            <person name="Lyons J.B."/>
            <person name="Morris A."/>
            <person name="Nichols S."/>
            <person name="Richter D.J."/>
            <person name="Salamov A."/>
            <person name="Bork P."/>
            <person name="Lim W.A."/>
            <person name="Manning G."/>
            <person name="Miller W.T."/>
            <person name="McGinnis W."/>
            <person name="Shapiro H."/>
            <person name="Tjian R."/>
            <person name="Grigoriev I.V."/>
            <person name="Rokhsar D."/>
        </authorList>
    </citation>
    <scope>NUCLEOTIDE SEQUENCE [LARGE SCALE GENOMIC DNA]</scope>
    <source>
        <strain evidence="8">MX1 / ATCC 50154</strain>
    </source>
</reference>
<evidence type="ECO:0000259" key="5">
    <source>
        <dbReference type="Pfam" id="PF03807"/>
    </source>
</evidence>
<dbReference type="Pfam" id="PF14748">
    <property type="entry name" value="P5CR_dimer"/>
    <property type="match status" value="1"/>
</dbReference>
<proteinExistence type="inferred from homology"/>
<feature type="domain" description="Pyrroline-5-carboxylate reductase dimerisation" evidence="6">
    <location>
        <begin position="141"/>
        <end position="243"/>
    </location>
</feature>
<evidence type="ECO:0000313" key="8">
    <source>
        <dbReference type="Proteomes" id="UP000001357"/>
    </source>
</evidence>
<evidence type="ECO:0008006" key="9">
    <source>
        <dbReference type="Google" id="ProtNLM"/>
    </source>
</evidence>
<dbReference type="FunCoup" id="A9V6Z0">
    <property type="interactions" value="942"/>
</dbReference>
<evidence type="ECO:0000256" key="1">
    <source>
        <dbReference type="ARBA" id="ARBA00005525"/>
    </source>
</evidence>
<dbReference type="PANTHER" id="PTHR11645:SF66">
    <property type="entry name" value="PYRROLINE-5-CARBOXYLATE REDUCTASE"/>
    <property type="match status" value="1"/>
</dbReference>
<dbReference type="STRING" id="81824.A9V6Z0"/>
<dbReference type="RefSeq" id="XP_001748464.1">
    <property type="nucleotide sequence ID" value="XM_001748412.1"/>
</dbReference>
<dbReference type="InterPro" id="IPR029036">
    <property type="entry name" value="P5CR_dimer"/>
</dbReference>
<comment type="similarity">
    <text evidence="1">Belongs to the pyrroline-5-carboxylate reductase family.</text>
</comment>
<protein>
    <recommendedName>
        <fullName evidence="9">Pyrroline-5-carboxylate reductase</fullName>
    </recommendedName>
</protein>
<dbReference type="InterPro" id="IPR028939">
    <property type="entry name" value="P5C_Rdtase_cat_N"/>
</dbReference>
<keyword evidence="2" id="KW-0521">NADP</keyword>
<name>A9V6Z0_MONBE</name>
<accession>A9V6Z0</accession>
<dbReference type="eggNOG" id="KOG3124">
    <property type="taxonomic scope" value="Eukaryota"/>
</dbReference>
<dbReference type="PANTHER" id="PTHR11645">
    <property type="entry name" value="PYRROLINE-5-CARBOXYLATE REDUCTASE"/>
    <property type="match status" value="1"/>
</dbReference>
<dbReference type="SUPFAM" id="SSF51735">
    <property type="entry name" value="NAD(P)-binding Rossmann-fold domains"/>
    <property type="match status" value="1"/>
</dbReference>
<organism evidence="7 8">
    <name type="scientific">Monosiga brevicollis</name>
    <name type="common">Choanoflagellate</name>
    <dbReference type="NCBI Taxonomy" id="81824"/>
    <lineage>
        <taxon>Eukaryota</taxon>
        <taxon>Choanoflagellata</taxon>
        <taxon>Craspedida</taxon>
        <taxon>Salpingoecidae</taxon>
        <taxon>Monosiga</taxon>
    </lineage>
</organism>
<dbReference type="NCBIfam" id="TIGR00112">
    <property type="entry name" value="proC"/>
    <property type="match status" value="1"/>
</dbReference>
<feature type="domain" description="Pyrroline-5-carboxylate reductase catalytic N-terminal" evidence="5">
    <location>
        <begin position="1"/>
        <end position="87"/>
    </location>
</feature>
<dbReference type="AlphaFoldDB" id="A9V6Z0"/>
<evidence type="ECO:0000256" key="4">
    <source>
        <dbReference type="SAM" id="MobiDB-lite"/>
    </source>
</evidence>
<keyword evidence="3" id="KW-0560">Oxidoreductase</keyword>
<dbReference type="Proteomes" id="UP000001357">
    <property type="component" value="Unassembled WGS sequence"/>
</dbReference>
<dbReference type="KEGG" id="mbr:MONBRDRAFT_10696"/>
<dbReference type="InterPro" id="IPR036291">
    <property type="entry name" value="NAD(P)-bd_dom_sf"/>
</dbReference>
<dbReference type="GeneID" id="5893821"/>
<evidence type="ECO:0000313" key="7">
    <source>
        <dbReference type="EMBL" id="EDQ86628.1"/>
    </source>
</evidence>
<gene>
    <name evidence="7" type="ORF">MONBRDRAFT_10696</name>
</gene>
<dbReference type="HAMAP" id="MF_01925">
    <property type="entry name" value="P5C_reductase"/>
    <property type="match status" value="1"/>
</dbReference>
<dbReference type="Pfam" id="PF03807">
    <property type="entry name" value="F420_oxidored"/>
    <property type="match status" value="1"/>
</dbReference>
<dbReference type="FunFam" id="1.10.3730.10:FF:000001">
    <property type="entry name" value="Pyrroline-5-carboxylate reductase"/>
    <property type="match status" value="1"/>
</dbReference>
<evidence type="ECO:0000259" key="6">
    <source>
        <dbReference type="Pfam" id="PF14748"/>
    </source>
</evidence>